<dbReference type="EMBL" id="PDKB01000028">
    <property type="protein sequence ID" value="RBQ27984.1"/>
    <property type="molecule type" value="Genomic_DNA"/>
</dbReference>
<dbReference type="AlphaFoldDB" id="A0A366MQW0"/>
<dbReference type="InterPro" id="IPR009061">
    <property type="entry name" value="DNA-bd_dom_put_sf"/>
</dbReference>
<name>A0A366MQW0_9BACT</name>
<evidence type="ECO:0000313" key="3">
    <source>
        <dbReference type="Proteomes" id="UP000252669"/>
    </source>
</evidence>
<dbReference type="Proteomes" id="UP000252669">
    <property type="component" value="Unassembled WGS sequence"/>
</dbReference>
<keyword evidence="3" id="KW-1185">Reference proteome</keyword>
<comment type="caution">
    <text evidence="2">The sequence shown here is derived from an EMBL/GenBank/DDBJ whole genome shotgun (WGS) entry which is preliminary data.</text>
</comment>
<dbReference type="InterPro" id="IPR041657">
    <property type="entry name" value="HTH_17"/>
</dbReference>
<evidence type="ECO:0000313" key="2">
    <source>
        <dbReference type="EMBL" id="RBQ27984.1"/>
    </source>
</evidence>
<sequence>MSNTNNTQKFMRAKELAKYLGIGLSTVWLYAKQGKITPKKISGKITVFNVEDVEKALIGGAL</sequence>
<gene>
    <name evidence="2" type="ORF">CRU91_11660</name>
</gene>
<dbReference type="OrthoDB" id="5349268at2"/>
<protein>
    <recommendedName>
        <fullName evidence="1">Helix-turn-helix domain-containing protein</fullName>
    </recommendedName>
</protein>
<accession>A0A366MQW0</accession>
<dbReference type="Gene3D" id="1.10.1660.10">
    <property type="match status" value="1"/>
</dbReference>
<dbReference type="SUPFAM" id="SSF46955">
    <property type="entry name" value="Putative DNA-binding domain"/>
    <property type="match status" value="1"/>
</dbReference>
<feature type="domain" description="Helix-turn-helix" evidence="1">
    <location>
        <begin position="11"/>
        <end position="55"/>
    </location>
</feature>
<organism evidence="2 3">
    <name type="scientific">Aliarcobacter vitoriensis</name>
    <dbReference type="NCBI Taxonomy" id="2011099"/>
    <lineage>
        <taxon>Bacteria</taxon>
        <taxon>Pseudomonadati</taxon>
        <taxon>Campylobacterota</taxon>
        <taxon>Epsilonproteobacteria</taxon>
        <taxon>Campylobacterales</taxon>
        <taxon>Arcobacteraceae</taxon>
        <taxon>Aliarcobacter</taxon>
    </lineage>
</organism>
<evidence type="ECO:0000259" key="1">
    <source>
        <dbReference type="Pfam" id="PF12728"/>
    </source>
</evidence>
<reference evidence="2 3" key="1">
    <citation type="submission" date="2017-10" db="EMBL/GenBank/DDBJ databases">
        <title>Genomics of the genus Arcobacter.</title>
        <authorList>
            <person name="Perez-Cataluna A."/>
            <person name="Figueras M.J."/>
        </authorList>
    </citation>
    <scope>NUCLEOTIDE SEQUENCE [LARGE SCALE GENOMIC DNA]</scope>
    <source>
        <strain evidence="2 3">CECT 9230</strain>
    </source>
</reference>
<dbReference type="Pfam" id="PF12728">
    <property type="entry name" value="HTH_17"/>
    <property type="match status" value="1"/>
</dbReference>
<dbReference type="RefSeq" id="WP_113895394.1">
    <property type="nucleotide sequence ID" value="NZ_JANJGA010000027.1"/>
</dbReference>
<proteinExistence type="predicted"/>